<dbReference type="RefSeq" id="WP_197015124.1">
    <property type="nucleotide sequence ID" value="NZ_BAABES010000018.1"/>
</dbReference>
<dbReference type="InterPro" id="IPR047789">
    <property type="entry name" value="CU044_5270-like"/>
</dbReference>
<dbReference type="Proteomes" id="UP000614047">
    <property type="component" value="Unassembled WGS sequence"/>
</dbReference>
<accession>A0A931DQQ7</accession>
<organism evidence="3 4">
    <name type="scientific">Actinomadura viridis</name>
    <dbReference type="NCBI Taxonomy" id="58110"/>
    <lineage>
        <taxon>Bacteria</taxon>
        <taxon>Bacillati</taxon>
        <taxon>Actinomycetota</taxon>
        <taxon>Actinomycetes</taxon>
        <taxon>Streptosporangiales</taxon>
        <taxon>Thermomonosporaceae</taxon>
        <taxon>Actinomadura</taxon>
    </lineage>
</organism>
<sequence length="391" mass="42749">MDELRMVAELLDEGGPSPRVTAAGREGLHRLAHPAVDEVGTRRAGRLGRLARRPFRIGLGLGLVAAAAATAVAIAALGPGGVPGTGGEVTLRADGAKQMVLAAATQAERQTDDRYLVTHSRDCHAEPVRAKTGNYFVQPCWEMWRWQARDRANDSAIWSRDLPARPQTAEDEKLWKRAGSPTTFPYHDDPKALPKLYRTKPTPWKEDPSDRNENEKGFFLMGLGRTITAQELQNLPTDPKELEKILTRPERAPKPSTNPRARRHSKPTGPGQKIVEMGSAVSGLPLPPKVWAAFIRMLADTPGIQAVGRVTDPLGRPGVALEAARTGGPMNKTSMERIIFDPKTGALLAEVSTFVKAEDNERNYRPGTVTSYSANIETRWTGSRPTSPKRD</sequence>
<evidence type="ECO:0000313" key="4">
    <source>
        <dbReference type="Proteomes" id="UP000614047"/>
    </source>
</evidence>
<dbReference type="EMBL" id="JADOUA010000001">
    <property type="protein sequence ID" value="MBG6093013.1"/>
    <property type="molecule type" value="Genomic_DNA"/>
</dbReference>
<feature type="transmembrane region" description="Helical" evidence="2">
    <location>
        <begin position="55"/>
        <end position="77"/>
    </location>
</feature>
<keyword evidence="2" id="KW-0812">Transmembrane</keyword>
<evidence type="ECO:0000256" key="2">
    <source>
        <dbReference type="SAM" id="Phobius"/>
    </source>
</evidence>
<dbReference type="NCBIfam" id="NF038083">
    <property type="entry name" value="CU044_5270_fam"/>
    <property type="match status" value="1"/>
</dbReference>
<feature type="compositionally biased region" description="Basic and acidic residues" evidence="1">
    <location>
        <begin position="203"/>
        <end position="215"/>
    </location>
</feature>
<dbReference type="AlphaFoldDB" id="A0A931DQQ7"/>
<feature type="region of interest" description="Disordered" evidence="1">
    <location>
        <begin position="248"/>
        <end position="275"/>
    </location>
</feature>
<feature type="region of interest" description="Disordered" evidence="1">
    <location>
        <begin position="179"/>
        <end position="215"/>
    </location>
</feature>
<evidence type="ECO:0000256" key="1">
    <source>
        <dbReference type="SAM" id="MobiDB-lite"/>
    </source>
</evidence>
<keyword evidence="2" id="KW-1133">Transmembrane helix</keyword>
<comment type="caution">
    <text evidence="3">The sequence shown here is derived from an EMBL/GenBank/DDBJ whole genome shotgun (WGS) entry which is preliminary data.</text>
</comment>
<keyword evidence="2" id="KW-0472">Membrane</keyword>
<evidence type="ECO:0008006" key="5">
    <source>
        <dbReference type="Google" id="ProtNLM"/>
    </source>
</evidence>
<name>A0A931DQQ7_9ACTN</name>
<proteinExistence type="predicted"/>
<evidence type="ECO:0000313" key="3">
    <source>
        <dbReference type="EMBL" id="MBG6093013.1"/>
    </source>
</evidence>
<protein>
    <recommendedName>
        <fullName evidence="5">CU044_5270 family protein</fullName>
    </recommendedName>
</protein>
<keyword evidence="4" id="KW-1185">Reference proteome</keyword>
<reference evidence="3" key="1">
    <citation type="submission" date="2020-11" db="EMBL/GenBank/DDBJ databases">
        <title>Sequencing the genomes of 1000 actinobacteria strains.</title>
        <authorList>
            <person name="Klenk H.-P."/>
        </authorList>
    </citation>
    <scope>NUCLEOTIDE SEQUENCE</scope>
    <source>
        <strain evidence="3">DSM 43175</strain>
    </source>
</reference>
<gene>
    <name evidence="3" type="ORF">IW256_007126</name>
</gene>